<reference evidence="3" key="1">
    <citation type="journal article" date="2020" name="Nature">
        <title>Giant virus diversity and host interactions through global metagenomics.</title>
        <authorList>
            <person name="Schulz F."/>
            <person name="Roux S."/>
            <person name="Paez-Espino D."/>
            <person name="Jungbluth S."/>
            <person name="Walsh D.A."/>
            <person name="Denef V.J."/>
            <person name="McMahon K.D."/>
            <person name="Konstantinidis K.T."/>
            <person name="Eloe-Fadrosh E.A."/>
            <person name="Kyrpides N.C."/>
            <person name="Woyke T."/>
        </authorList>
    </citation>
    <scope>NUCLEOTIDE SEQUENCE</scope>
    <source>
        <strain evidence="3">GVMAG-M-3300023184-120</strain>
    </source>
</reference>
<dbReference type="SMART" id="SM00507">
    <property type="entry name" value="HNHc"/>
    <property type="match status" value="1"/>
</dbReference>
<accession>A0A6C0HK21</accession>
<dbReference type="InterPro" id="IPR002711">
    <property type="entry name" value="HNH"/>
</dbReference>
<keyword evidence="1" id="KW-0175">Coiled coil</keyword>
<dbReference type="SUPFAM" id="SSF57667">
    <property type="entry name" value="beta-beta-alpha zinc fingers"/>
    <property type="match status" value="1"/>
</dbReference>
<feature type="domain" description="C2H2-type" evidence="2">
    <location>
        <begin position="2"/>
        <end position="26"/>
    </location>
</feature>
<dbReference type="CDD" id="cd00085">
    <property type="entry name" value="HNHc"/>
    <property type="match status" value="1"/>
</dbReference>
<dbReference type="GO" id="GO:0004519">
    <property type="term" value="F:endonuclease activity"/>
    <property type="evidence" value="ECO:0007669"/>
    <property type="project" value="InterPro"/>
</dbReference>
<dbReference type="GO" id="GO:0008270">
    <property type="term" value="F:zinc ion binding"/>
    <property type="evidence" value="ECO:0007669"/>
    <property type="project" value="InterPro"/>
</dbReference>
<dbReference type="Pfam" id="PF12874">
    <property type="entry name" value="zf-met"/>
    <property type="match status" value="1"/>
</dbReference>
<dbReference type="Pfam" id="PF01844">
    <property type="entry name" value="HNH"/>
    <property type="match status" value="1"/>
</dbReference>
<dbReference type="PROSITE" id="PS00028">
    <property type="entry name" value="ZINC_FINGER_C2H2_1"/>
    <property type="match status" value="1"/>
</dbReference>
<dbReference type="Gene3D" id="1.10.30.50">
    <property type="match status" value="1"/>
</dbReference>
<dbReference type="PROSITE" id="PS50157">
    <property type="entry name" value="ZINC_FINGER_C2H2_2"/>
    <property type="match status" value="1"/>
</dbReference>
<sequence>MISCELCKKTFTRMQSLDRHNASKMHEIRSSLLKKYTCECGKYYIHQQSLRNHKMKCEFEGPKITPTFSTPLPEQTAFEKMQQELEKTKEEMQQEINETKDELEKMKEVINETKEKMQQELDKTKDEIKKMKEDIKKIKGEPKSRDIRKQINKETRTEVVIEQENKCGECKEELSLYFQIDHVVGIQFGGTNDKSNLMALCCECHTKKSIAENKCRRQIKEAIQTILRENS</sequence>
<organism evidence="3">
    <name type="scientific">viral metagenome</name>
    <dbReference type="NCBI Taxonomy" id="1070528"/>
    <lineage>
        <taxon>unclassified sequences</taxon>
        <taxon>metagenomes</taxon>
        <taxon>organismal metagenomes</taxon>
    </lineage>
</organism>
<dbReference type="InterPro" id="IPR003615">
    <property type="entry name" value="HNH_nuc"/>
</dbReference>
<dbReference type="AlphaFoldDB" id="A0A6C0HK21"/>
<evidence type="ECO:0000313" key="3">
    <source>
        <dbReference type="EMBL" id="QHT80466.1"/>
    </source>
</evidence>
<name>A0A6C0HK21_9ZZZZ</name>
<dbReference type="InterPro" id="IPR013087">
    <property type="entry name" value="Znf_C2H2_type"/>
</dbReference>
<evidence type="ECO:0000256" key="1">
    <source>
        <dbReference type="SAM" id="Coils"/>
    </source>
</evidence>
<evidence type="ECO:0000259" key="2">
    <source>
        <dbReference type="PROSITE" id="PS50157"/>
    </source>
</evidence>
<protein>
    <recommendedName>
        <fullName evidence="2">C2H2-type domain-containing protein</fullName>
    </recommendedName>
</protein>
<feature type="coiled-coil region" evidence="1">
    <location>
        <begin position="75"/>
        <end position="141"/>
    </location>
</feature>
<dbReference type="Gene3D" id="3.30.160.60">
    <property type="entry name" value="Classic Zinc Finger"/>
    <property type="match status" value="1"/>
</dbReference>
<proteinExistence type="predicted"/>
<dbReference type="EMBL" id="MN739969">
    <property type="protein sequence ID" value="QHT80466.1"/>
    <property type="molecule type" value="Genomic_DNA"/>
</dbReference>
<dbReference type="GO" id="GO:0003676">
    <property type="term" value="F:nucleic acid binding"/>
    <property type="evidence" value="ECO:0007669"/>
    <property type="project" value="InterPro"/>
</dbReference>
<dbReference type="InterPro" id="IPR036236">
    <property type="entry name" value="Znf_C2H2_sf"/>
</dbReference>